<protein>
    <recommendedName>
        <fullName evidence="1">N-acetyltransferase domain-containing protein</fullName>
    </recommendedName>
</protein>
<dbReference type="Proteomes" id="UP000253562">
    <property type="component" value="Unassembled WGS sequence"/>
</dbReference>
<dbReference type="SUPFAM" id="SSF55729">
    <property type="entry name" value="Acyl-CoA N-acyltransferases (Nat)"/>
    <property type="match status" value="1"/>
</dbReference>
<dbReference type="EMBL" id="QPEX01000010">
    <property type="protein sequence ID" value="RCS54002.1"/>
    <property type="molecule type" value="Genomic_DNA"/>
</dbReference>
<dbReference type="RefSeq" id="WP_114367067.1">
    <property type="nucleotide sequence ID" value="NZ_QPEX01000010.1"/>
</dbReference>
<dbReference type="GO" id="GO:0016747">
    <property type="term" value="F:acyltransferase activity, transferring groups other than amino-acyl groups"/>
    <property type="evidence" value="ECO:0007669"/>
    <property type="project" value="InterPro"/>
</dbReference>
<comment type="caution">
    <text evidence="2">The sequence shown here is derived from an EMBL/GenBank/DDBJ whole genome shotgun (WGS) entry which is preliminary data.</text>
</comment>
<gene>
    <name evidence="2" type="ORF">DTL42_02270</name>
</gene>
<reference evidence="2 3" key="1">
    <citation type="submission" date="2018-07" db="EMBL/GenBank/DDBJ databases">
        <title>Comparative genomes isolates from brazilian mangrove.</title>
        <authorList>
            <person name="De Araujo J.E."/>
            <person name="Taketani R.G."/>
            <person name="Silva M.C.P."/>
            <person name="Lourenco M.V."/>
            <person name="Oliveira V.M."/>
            <person name="Andreote F.D."/>
        </authorList>
    </citation>
    <scope>NUCLEOTIDE SEQUENCE [LARGE SCALE GENOMIC DNA]</scope>
    <source>
        <strain evidence="2 3">HEX PRIS-MGV</strain>
    </source>
</reference>
<accession>A0A368KXZ1</accession>
<organism evidence="2 3">
    <name type="scientific">Bremerella cremea</name>
    <dbReference type="NCBI Taxonomy" id="1031537"/>
    <lineage>
        <taxon>Bacteria</taxon>
        <taxon>Pseudomonadati</taxon>
        <taxon>Planctomycetota</taxon>
        <taxon>Planctomycetia</taxon>
        <taxon>Pirellulales</taxon>
        <taxon>Pirellulaceae</taxon>
        <taxon>Bremerella</taxon>
    </lineage>
</organism>
<evidence type="ECO:0000259" key="1">
    <source>
        <dbReference type="PROSITE" id="PS51186"/>
    </source>
</evidence>
<dbReference type="InterPro" id="IPR000182">
    <property type="entry name" value="GNAT_dom"/>
</dbReference>
<sequence length="370" mass="41866">MEIHVVLAIADSDLRSKWKELCKSRVTTPHYDITLLQAFSSLADAVNAVQQQVSGFTTVGVIIVSDQLTPSDAANQSEVNEVISEHLDDLPVATLGLGERELWITDIDQVISRTATYSVCVETLKRLFQKLEYLLPPTNRKTDTLSHYEVRPLQTLDEFRKALKLRHEVYDIMGYLSEAYYRTGSKLELNWCDSFSQHYGVFTESKAGGSELIATGRVVLTDDNPELSVGWVNSLIKTNRLLRRYIESQQDALARFRLPAFEAFSLQEELGKAFDTQVWGELSRIIVRREWRGYGVSKNLIRFIMDDMASRKVNGCLLECLGLHMPLYKQHGYRSIGQRGESFGIGKTMVGMRADAPFQSACKKGILRAQ</sequence>
<dbReference type="OrthoDB" id="292901at2"/>
<dbReference type="InterPro" id="IPR016181">
    <property type="entry name" value="Acyl_CoA_acyltransferase"/>
</dbReference>
<name>A0A368KXZ1_9BACT</name>
<proteinExistence type="predicted"/>
<feature type="domain" description="N-acetyltransferase" evidence="1">
    <location>
        <begin position="218"/>
        <end position="357"/>
    </location>
</feature>
<dbReference type="Gene3D" id="3.40.630.30">
    <property type="match status" value="1"/>
</dbReference>
<evidence type="ECO:0000313" key="2">
    <source>
        <dbReference type="EMBL" id="RCS54002.1"/>
    </source>
</evidence>
<evidence type="ECO:0000313" key="3">
    <source>
        <dbReference type="Proteomes" id="UP000253562"/>
    </source>
</evidence>
<dbReference type="PROSITE" id="PS51186">
    <property type="entry name" value="GNAT"/>
    <property type="match status" value="1"/>
</dbReference>
<dbReference type="AlphaFoldDB" id="A0A368KXZ1"/>